<keyword evidence="7 16" id="KW-0028">Amino-acid biosynthesis</keyword>
<keyword evidence="10 16" id="KW-0862">Zinc</keyword>
<keyword evidence="12 16" id="KW-0457">Lysine biosynthesis</keyword>
<dbReference type="Gene3D" id="3.40.630.10">
    <property type="entry name" value="Zn peptidases"/>
    <property type="match status" value="2"/>
</dbReference>
<evidence type="ECO:0000256" key="1">
    <source>
        <dbReference type="ARBA" id="ARBA00001941"/>
    </source>
</evidence>
<evidence type="ECO:0000256" key="7">
    <source>
        <dbReference type="ARBA" id="ARBA00022605"/>
    </source>
</evidence>
<dbReference type="GO" id="GO:0009089">
    <property type="term" value="P:lysine biosynthetic process via diaminopimelate"/>
    <property type="evidence" value="ECO:0007669"/>
    <property type="project" value="UniProtKB-UniRule"/>
</dbReference>
<dbReference type="Pfam" id="PF01546">
    <property type="entry name" value="Peptidase_M20"/>
    <property type="match status" value="1"/>
</dbReference>
<dbReference type="InterPro" id="IPR002933">
    <property type="entry name" value="Peptidase_M20"/>
</dbReference>
<evidence type="ECO:0000256" key="9">
    <source>
        <dbReference type="ARBA" id="ARBA00022801"/>
    </source>
</evidence>
<dbReference type="GO" id="GO:0009014">
    <property type="term" value="F:succinyl-diaminopimelate desuccinylase activity"/>
    <property type="evidence" value="ECO:0007669"/>
    <property type="project" value="UniProtKB-UniRule"/>
</dbReference>
<evidence type="ECO:0000259" key="17">
    <source>
        <dbReference type="Pfam" id="PF07687"/>
    </source>
</evidence>
<dbReference type="NCBIfam" id="NF009557">
    <property type="entry name" value="PRK13009.1"/>
    <property type="match status" value="1"/>
</dbReference>
<evidence type="ECO:0000256" key="6">
    <source>
        <dbReference type="ARBA" id="ARBA00022391"/>
    </source>
</evidence>
<accession>A0A0H4J0X4</accession>
<feature type="binding site" evidence="16">
    <location>
        <position position="99"/>
    </location>
    <ligand>
        <name>Zn(2+)</name>
        <dbReference type="ChEBI" id="CHEBI:29105"/>
        <label>1</label>
    </ligand>
</feature>
<dbReference type="SUPFAM" id="SSF55031">
    <property type="entry name" value="Bacterial exopeptidase dimerisation domain"/>
    <property type="match status" value="1"/>
</dbReference>
<comment type="pathway">
    <text evidence="2 16">Amino-acid biosynthesis; L-lysine biosynthesis via DAP pathway; LL-2,6-diaminopimelate from (S)-tetrahydrodipicolinate (succinylase route): step 3/3.</text>
</comment>
<dbReference type="PANTHER" id="PTHR43808">
    <property type="entry name" value="ACETYLORNITHINE DEACETYLASE"/>
    <property type="match status" value="1"/>
</dbReference>
<evidence type="ECO:0000256" key="10">
    <source>
        <dbReference type="ARBA" id="ARBA00022833"/>
    </source>
</evidence>
<dbReference type="PATRIC" id="fig|1623450.3.peg.272"/>
<organism evidence="18 19">
    <name type="scientific">Methylophilales bacterium MBRS-H7</name>
    <dbReference type="NCBI Taxonomy" id="1623450"/>
    <lineage>
        <taxon>Bacteria</taxon>
        <taxon>Pseudomonadati</taxon>
        <taxon>Pseudomonadota</taxon>
        <taxon>Betaproteobacteria</taxon>
        <taxon>Nitrosomonadales</taxon>
        <taxon>OM43 clade</taxon>
    </lineage>
</organism>
<gene>
    <name evidence="16" type="primary">dapE</name>
    <name evidence="18" type="ORF">VI33_01370</name>
</gene>
<dbReference type="InterPro" id="IPR011650">
    <property type="entry name" value="Peptidase_M20_dimer"/>
</dbReference>
<dbReference type="Pfam" id="PF07687">
    <property type="entry name" value="M20_dimer"/>
    <property type="match status" value="1"/>
</dbReference>
<evidence type="ECO:0000256" key="12">
    <source>
        <dbReference type="ARBA" id="ARBA00023154"/>
    </source>
</evidence>
<dbReference type="GO" id="GO:0006526">
    <property type="term" value="P:L-arginine biosynthetic process"/>
    <property type="evidence" value="ECO:0007669"/>
    <property type="project" value="TreeGrafter"/>
</dbReference>
<dbReference type="CDD" id="cd03891">
    <property type="entry name" value="M20_DapE_proteobac"/>
    <property type="match status" value="1"/>
</dbReference>
<keyword evidence="9 16" id="KW-0378">Hydrolase</keyword>
<dbReference type="SUPFAM" id="SSF53187">
    <property type="entry name" value="Zn-dependent exopeptidases"/>
    <property type="match status" value="1"/>
</dbReference>
<dbReference type="PANTHER" id="PTHR43808:SF31">
    <property type="entry name" value="N-ACETYL-L-CITRULLINE DEACETYLASE"/>
    <property type="match status" value="1"/>
</dbReference>
<keyword evidence="8 16" id="KW-0479">Metal-binding</keyword>
<keyword evidence="11 16" id="KW-0220">Diaminopimelate biosynthesis</keyword>
<feature type="binding site" evidence="16">
    <location>
        <position position="134"/>
    </location>
    <ligand>
        <name>Zn(2+)</name>
        <dbReference type="ChEBI" id="CHEBI:29105"/>
        <label>2</label>
    </ligand>
</feature>
<dbReference type="OrthoDB" id="9809784at2"/>
<dbReference type="AlphaFoldDB" id="A0A0H4J0X4"/>
<dbReference type="InterPro" id="IPR050072">
    <property type="entry name" value="Peptidase_M20A"/>
</dbReference>
<feature type="active site" evidence="16">
    <location>
        <position position="68"/>
    </location>
</feature>
<dbReference type="GO" id="GO:0008777">
    <property type="term" value="F:acetylornithine deacetylase activity"/>
    <property type="evidence" value="ECO:0007669"/>
    <property type="project" value="TreeGrafter"/>
</dbReference>
<dbReference type="EMBL" id="CP011002">
    <property type="protein sequence ID" value="AKO65438.1"/>
    <property type="molecule type" value="Genomic_DNA"/>
</dbReference>
<feature type="binding site" evidence="16">
    <location>
        <position position="66"/>
    </location>
    <ligand>
        <name>Zn(2+)</name>
        <dbReference type="ChEBI" id="CHEBI:29105"/>
        <label>1</label>
    </ligand>
</feature>
<dbReference type="Proteomes" id="UP000066549">
    <property type="component" value="Chromosome"/>
</dbReference>
<evidence type="ECO:0000313" key="18">
    <source>
        <dbReference type="EMBL" id="AKO65438.1"/>
    </source>
</evidence>
<evidence type="ECO:0000256" key="8">
    <source>
        <dbReference type="ARBA" id="ARBA00022723"/>
    </source>
</evidence>
<sequence length="376" mass="41419">MTKTLDIAKRLIEIDSITPNDNGCIDIIKSELKNLNFEYQSIDSNGVSNLYAKRGESNPSVIFAGHVDVVPTGPLDKWHSDPFTPTEKDGLLYGRGSADMKSSIAAFIVAINEFTAEYPEHKGSIGLFITSDEEGVATDGTKKIVEHFIHNNQDIDYCIVGEPTSAEKFGDTIKNGRRGSLSATLIVKGIQGHIAYPHLIDNPIHRSASIIDELKKISWDNGNEYFPKTSWQVSNINAGTGATNVVPGDVTIKFNFRHSTECTPDQLKNEVEMVVKKYADEYELNWEIPSEPYLTEKGILTDVLTSAISDVTGVTPEVSTTGGTSDGRFIAKICKQVVEFGPINASIHKINEHVNIDDIEKLKEIYKLSLIKILCS</sequence>
<protein>
    <recommendedName>
        <fullName evidence="6 16">Succinyl-diaminopimelate desuccinylase</fullName>
        <shortName evidence="16">SDAP desuccinylase</shortName>
        <ecNumber evidence="5 16">3.5.1.18</ecNumber>
    </recommendedName>
    <alternativeName>
        <fullName evidence="14 16">N-succinyl-LL-2,6-diaminoheptanedioate amidohydrolase</fullName>
    </alternativeName>
</protein>
<dbReference type="InterPro" id="IPR036264">
    <property type="entry name" value="Bact_exopeptidase_dim_dom"/>
</dbReference>
<evidence type="ECO:0000256" key="4">
    <source>
        <dbReference type="ARBA" id="ARBA00011738"/>
    </source>
</evidence>
<name>A0A0H4J0X4_9PROT</name>
<evidence type="ECO:0000256" key="11">
    <source>
        <dbReference type="ARBA" id="ARBA00022915"/>
    </source>
</evidence>
<feature type="domain" description="Peptidase M20 dimerisation" evidence="17">
    <location>
        <begin position="175"/>
        <end position="282"/>
    </location>
</feature>
<comment type="function">
    <text evidence="16">Catalyzes the hydrolysis of N-succinyl-L,L-diaminopimelic acid (SDAP), forming succinate and LL-2,6-diaminopimelate (DAP), an intermediate involved in the bacterial biosynthesis of lysine and meso-diaminopimelic acid, an essential component of bacterial cell walls.</text>
</comment>
<comment type="subunit">
    <text evidence="4 16">Homodimer.</text>
</comment>
<evidence type="ECO:0000256" key="2">
    <source>
        <dbReference type="ARBA" id="ARBA00005130"/>
    </source>
</evidence>
<dbReference type="GO" id="GO:0019877">
    <property type="term" value="P:diaminopimelate biosynthetic process"/>
    <property type="evidence" value="ECO:0007669"/>
    <property type="project" value="UniProtKB-UniRule"/>
</dbReference>
<dbReference type="UniPathway" id="UPA00034">
    <property type="reaction ID" value="UER00021"/>
</dbReference>
<dbReference type="GO" id="GO:0008270">
    <property type="term" value="F:zinc ion binding"/>
    <property type="evidence" value="ECO:0007669"/>
    <property type="project" value="UniProtKB-UniRule"/>
</dbReference>
<feature type="active site" description="Proton acceptor" evidence="16">
    <location>
        <position position="133"/>
    </location>
</feature>
<comment type="cofactor">
    <cofactor evidence="1">
        <name>Co(2+)</name>
        <dbReference type="ChEBI" id="CHEBI:48828"/>
    </cofactor>
</comment>
<evidence type="ECO:0000256" key="13">
    <source>
        <dbReference type="ARBA" id="ARBA00023285"/>
    </source>
</evidence>
<feature type="binding site" evidence="16">
    <location>
        <position position="162"/>
    </location>
    <ligand>
        <name>Zn(2+)</name>
        <dbReference type="ChEBI" id="CHEBI:29105"/>
        <label>1</label>
    </ligand>
</feature>
<dbReference type="EC" id="3.5.1.18" evidence="5 16"/>
<feature type="binding site" evidence="16">
    <location>
        <position position="99"/>
    </location>
    <ligand>
        <name>Zn(2+)</name>
        <dbReference type="ChEBI" id="CHEBI:29105"/>
        <label>2</label>
    </ligand>
</feature>
<evidence type="ECO:0000256" key="3">
    <source>
        <dbReference type="ARBA" id="ARBA00006746"/>
    </source>
</evidence>
<keyword evidence="13 16" id="KW-0170">Cobalt</keyword>
<evidence type="ECO:0000313" key="19">
    <source>
        <dbReference type="Proteomes" id="UP000066549"/>
    </source>
</evidence>
<dbReference type="NCBIfam" id="TIGR01910">
    <property type="entry name" value="DapE-ArgE"/>
    <property type="match status" value="1"/>
</dbReference>
<dbReference type="GO" id="GO:0050897">
    <property type="term" value="F:cobalt ion binding"/>
    <property type="evidence" value="ECO:0007669"/>
    <property type="project" value="UniProtKB-UniRule"/>
</dbReference>
<dbReference type="InterPro" id="IPR005941">
    <property type="entry name" value="DapE_proteobac"/>
</dbReference>
<evidence type="ECO:0000256" key="5">
    <source>
        <dbReference type="ARBA" id="ARBA00011921"/>
    </source>
</evidence>
<comment type="cofactor">
    <cofactor evidence="16">
        <name>Zn(2+)</name>
        <dbReference type="ChEBI" id="CHEBI:29105"/>
    </cofactor>
    <cofactor evidence="16">
        <name>Co(2+)</name>
        <dbReference type="ChEBI" id="CHEBI:48828"/>
    </cofactor>
    <text evidence="16">Binds 2 Zn(2+) or Co(2+) ions per subunit.</text>
</comment>
<comment type="similarity">
    <text evidence="3 16">Belongs to the peptidase M20A family. DapE subfamily.</text>
</comment>
<feature type="binding site" evidence="16">
    <location>
        <position position="348"/>
    </location>
    <ligand>
        <name>Zn(2+)</name>
        <dbReference type="ChEBI" id="CHEBI:29105"/>
        <label>2</label>
    </ligand>
</feature>
<reference evidence="18 19" key="1">
    <citation type="submission" date="2015-03" db="EMBL/GenBank/DDBJ databases">
        <title>Comparative analysis of the OM43 clade including a novel species from Red Sea uncovers genomic and metabolic diversity among marine methylotrophs.</title>
        <authorList>
            <person name="Jimenez-Infante F."/>
            <person name="Ngugi D.K."/>
            <person name="Vinu M."/>
            <person name="Alam I."/>
            <person name="Kamau A."/>
            <person name="Blom J."/>
            <person name="Bajic V.B."/>
            <person name="Stingl U."/>
        </authorList>
    </citation>
    <scope>NUCLEOTIDE SEQUENCE [LARGE SCALE GENOMIC DNA]</scope>
    <source>
        <strain evidence="18 19">MBRSH7</strain>
    </source>
</reference>
<evidence type="ECO:0000256" key="15">
    <source>
        <dbReference type="ARBA" id="ARBA00051301"/>
    </source>
</evidence>
<keyword evidence="19" id="KW-1185">Reference proteome</keyword>
<comment type="catalytic activity">
    <reaction evidence="15 16">
        <text>N-succinyl-(2S,6S)-2,6-diaminopimelate + H2O = (2S,6S)-2,6-diaminopimelate + succinate</text>
        <dbReference type="Rhea" id="RHEA:22608"/>
        <dbReference type="ChEBI" id="CHEBI:15377"/>
        <dbReference type="ChEBI" id="CHEBI:30031"/>
        <dbReference type="ChEBI" id="CHEBI:57609"/>
        <dbReference type="ChEBI" id="CHEBI:58087"/>
        <dbReference type="EC" id="3.5.1.18"/>
    </reaction>
</comment>
<dbReference type="NCBIfam" id="TIGR01246">
    <property type="entry name" value="dapE_proteo"/>
    <property type="match status" value="1"/>
</dbReference>
<evidence type="ECO:0000256" key="14">
    <source>
        <dbReference type="ARBA" id="ARBA00031891"/>
    </source>
</evidence>
<proteinExistence type="inferred from homology"/>
<evidence type="ECO:0000256" key="16">
    <source>
        <dbReference type="HAMAP-Rule" id="MF_01690"/>
    </source>
</evidence>
<dbReference type="HAMAP" id="MF_01690">
    <property type="entry name" value="DapE"/>
    <property type="match status" value="1"/>
</dbReference>
<dbReference type="InterPro" id="IPR010182">
    <property type="entry name" value="ArgE/DapE"/>
</dbReference>